<sequence>MALQSSVTSIPHLLFSPTAPTGANSNSFFLVDFVGLYCKSKKTRRRIGVSSSSSWNLIRYANKNSWSTRANLGATTTTTSARLERVEENDGVLVDCQDPQPAALRPKVYQYRDSWNLELPPPFFFWINLRVWMYWPRNLFSIVLSTS</sequence>
<name>A0A2P2LRV2_RHIMU</name>
<reference evidence="1" key="1">
    <citation type="submission" date="2018-02" db="EMBL/GenBank/DDBJ databases">
        <title>Rhizophora mucronata_Transcriptome.</title>
        <authorList>
            <person name="Meera S.P."/>
            <person name="Sreeshan A."/>
            <person name="Augustine A."/>
        </authorList>
    </citation>
    <scope>NUCLEOTIDE SEQUENCE</scope>
    <source>
        <tissue evidence="1">Leaf</tissue>
    </source>
</reference>
<organism evidence="1">
    <name type="scientific">Rhizophora mucronata</name>
    <name type="common">Asiatic mangrove</name>
    <dbReference type="NCBI Taxonomy" id="61149"/>
    <lineage>
        <taxon>Eukaryota</taxon>
        <taxon>Viridiplantae</taxon>
        <taxon>Streptophyta</taxon>
        <taxon>Embryophyta</taxon>
        <taxon>Tracheophyta</taxon>
        <taxon>Spermatophyta</taxon>
        <taxon>Magnoliopsida</taxon>
        <taxon>eudicotyledons</taxon>
        <taxon>Gunneridae</taxon>
        <taxon>Pentapetalae</taxon>
        <taxon>rosids</taxon>
        <taxon>fabids</taxon>
        <taxon>Malpighiales</taxon>
        <taxon>Rhizophoraceae</taxon>
        <taxon>Rhizophora</taxon>
    </lineage>
</organism>
<protein>
    <submittedName>
        <fullName evidence="1">Ferredoxin-dependent glutamate synthase family protein</fullName>
    </submittedName>
</protein>
<proteinExistence type="predicted"/>
<accession>A0A2P2LRV2</accession>
<evidence type="ECO:0000313" key="1">
    <source>
        <dbReference type="EMBL" id="MBX20705.1"/>
    </source>
</evidence>
<dbReference type="AlphaFoldDB" id="A0A2P2LRV2"/>
<dbReference type="EMBL" id="GGEC01040221">
    <property type="protein sequence ID" value="MBX20705.1"/>
    <property type="molecule type" value="Transcribed_RNA"/>
</dbReference>